<dbReference type="PROSITE" id="PS00674">
    <property type="entry name" value="AAA"/>
    <property type="match status" value="2"/>
</dbReference>
<dbReference type="Pfam" id="PF17862">
    <property type="entry name" value="AAA_lid_3"/>
    <property type="match status" value="2"/>
</dbReference>
<dbReference type="InterPro" id="IPR038100">
    <property type="entry name" value="NLV2_N_sf"/>
</dbReference>
<dbReference type="InterPro" id="IPR050168">
    <property type="entry name" value="AAA_ATPase_domain"/>
</dbReference>
<evidence type="ECO:0000313" key="6">
    <source>
        <dbReference type="EMBL" id="CAH2090559.1"/>
    </source>
</evidence>
<dbReference type="Proteomes" id="UP001153954">
    <property type="component" value="Unassembled WGS sequence"/>
</dbReference>
<proteinExistence type="inferred from homology"/>
<dbReference type="InterPro" id="IPR003593">
    <property type="entry name" value="AAA+_ATPase"/>
</dbReference>
<dbReference type="GO" id="GO:0003723">
    <property type="term" value="F:RNA binding"/>
    <property type="evidence" value="ECO:0007669"/>
    <property type="project" value="TreeGrafter"/>
</dbReference>
<name>A0AAU9TSF6_EUPED</name>
<protein>
    <recommendedName>
        <fullName evidence="5">AAA+ ATPase domain-containing protein</fullName>
    </recommendedName>
</protein>
<dbReference type="FunFam" id="3.40.50.300:FF:000149">
    <property type="entry name" value="Nuclear valosin-containing protein-like"/>
    <property type="match status" value="1"/>
</dbReference>
<dbReference type="InterPro" id="IPR003959">
    <property type="entry name" value="ATPase_AAA_core"/>
</dbReference>
<feature type="region of interest" description="Disordered" evidence="4">
    <location>
        <begin position="111"/>
        <end position="193"/>
    </location>
</feature>
<dbReference type="GO" id="GO:1990275">
    <property type="term" value="F:preribosome binding"/>
    <property type="evidence" value="ECO:0007669"/>
    <property type="project" value="TreeGrafter"/>
</dbReference>
<dbReference type="FunFam" id="3.40.50.300:FF:000365">
    <property type="entry name" value="Ribosome biogenesis ATPase RIX7"/>
    <property type="match status" value="1"/>
</dbReference>
<dbReference type="InterPro" id="IPR031996">
    <property type="entry name" value="NVL2_nucleolin-bd"/>
</dbReference>
<dbReference type="GO" id="GO:0042254">
    <property type="term" value="P:ribosome biogenesis"/>
    <property type="evidence" value="ECO:0007669"/>
    <property type="project" value="TreeGrafter"/>
</dbReference>
<organism evidence="6 7">
    <name type="scientific">Euphydryas editha</name>
    <name type="common">Edith's checkerspot</name>
    <dbReference type="NCBI Taxonomy" id="104508"/>
    <lineage>
        <taxon>Eukaryota</taxon>
        <taxon>Metazoa</taxon>
        <taxon>Ecdysozoa</taxon>
        <taxon>Arthropoda</taxon>
        <taxon>Hexapoda</taxon>
        <taxon>Insecta</taxon>
        <taxon>Pterygota</taxon>
        <taxon>Neoptera</taxon>
        <taxon>Endopterygota</taxon>
        <taxon>Lepidoptera</taxon>
        <taxon>Glossata</taxon>
        <taxon>Ditrysia</taxon>
        <taxon>Papilionoidea</taxon>
        <taxon>Nymphalidae</taxon>
        <taxon>Nymphalinae</taxon>
        <taxon>Euphydryas</taxon>
    </lineage>
</organism>
<dbReference type="PANTHER" id="PTHR23077:SF171">
    <property type="entry name" value="NUCLEAR VALOSIN-CONTAINING PROTEIN-LIKE"/>
    <property type="match status" value="1"/>
</dbReference>
<evidence type="ECO:0000256" key="1">
    <source>
        <dbReference type="ARBA" id="ARBA00006914"/>
    </source>
</evidence>
<accession>A0AAU9TSF6</accession>
<dbReference type="AlphaFoldDB" id="A0AAU9TSF6"/>
<dbReference type="InterPro" id="IPR003960">
    <property type="entry name" value="ATPase_AAA_CS"/>
</dbReference>
<dbReference type="SUPFAM" id="SSF52540">
    <property type="entry name" value="P-loop containing nucleoside triphosphate hydrolases"/>
    <property type="match status" value="2"/>
</dbReference>
<keyword evidence="2" id="KW-0547">Nucleotide-binding</keyword>
<dbReference type="Gene3D" id="1.10.8.60">
    <property type="match status" value="2"/>
</dbReference>
<evidence type="ECO:0000256" key="4">
    <source>
        <dbReference type="SAM" id="MobiDB-lite"/>
    </source>
</evidence>
<dbReference type="Pfam" id="PF00004">
    <property type="entry name" value="AAA"/>
    <property type="match status" value="2"/>
</dbReference>
<evidence type="ECO:0000256" key="3">
    <source>
        <dbReference type="ARBA" id="ARBA00022840"/>
    </source>
</evidence>
<feature type="compositionally biased region" description="Basic and acidic residues" evidence="4">
    <location>
        <begin position="469"/>
        <end position="481"/>
    </location>
</feature>
<sequence>MKKHQTRQKTLNDPVIVSRVKNYLAENVDKTFVDVSQMARSLKERYREYSNRSDTAFCQMVESAYKVVLQSYGLDGASTSEGSEEESDLELLDENNSALNDRLIAMYKMQDKKRAPATRRATDKSGEPIDILSSDEDGSAPKIPKINDQITITPHIPSKNVNNTAVESTPRPQQNLNITSEKKRKVDSNKNAPKKKAEFGAVKNVKVSFEDVGGISDLITQICDLVLHMKHPEVYTKLGIKSPRGALLHGPPGTGKTLLAHAIAGKLQLPLIAVTGTELVGGVSGESEERIRELFERAVSVAPCVLFIDEIDAICGNRIHAQKDMEKRMVAQLLASLDSLNENASSVLILAATNNPDTLDPALRRAGRLEQEITLGIPSLKARTEILSILCKNLALADDVDKNALAQITPGFVGADLQALVNKASTYAVKRIFADIRLQNKLKNLKNIEETKDCQEVSVIPNGDGNSEETVKETDTTDNKTEPLPQIESSEVTPQESSENDNVVTNCVVNEPEIKPVNPIDEVMSLLEDNLPYSPEELVGLSIRHEDFLKALKTTKPCAVREGIVTVPDVSWDDVGSLNQVRKDLQLAVLAPVKYPEQLKKLGLSAPSGVLLCGPPGCGKTLLAKAVANEAGVNFISVKGPELLNMYVGESERAVRTCFRRARNSAPCVIFFDEFDALCPRRSSHDNNGAARVVNQLLTEMDGIESREGVFVLAASNRPDIIDPAVLRPGRLDRIMYVGMPGNEDRFDILQKLTKSGTEPQLGPDVDLQVIADLTEGYTGADLSGLVRAAATNSLTNHIANGTLEGDIFVSFENFKAALSKCKPSVSSKEQLHYEKLRLKYAGGLDEKEMKMETELTNEESMDTV</sequence>
<dbReference type="Gene3D" id="3.40.50.300">
    <property type="entry name" value="P-loop containing nucleotide triphosphate hydrolases"/>
    <property type="match status" value="2"/>
</dbReference>
<evidence type="ECO:0000259" key="5">
    <source>
        <dbReference type="SMART" id="SM00382"/>
    </source>
</evidence>
<feature type="compositionally biased region" description="Polar residues" evidence="4">
    <location>
        <begin position="487"/>
        <end position="501"/>
    </location>
</feature>
<feature type="domain" description="AAA+ ATPase" evidence="5">
    <location>
        <begin position="242"/>
        <end position="379"/>
    </location>
</feature>
<dbReference type="GO" id="GO:0005524">
    <property type="term" value="F:ATP binding"/>
    <property type="evidence" value="ECO:0007669"/>
    <property type="project" value="UniProtKB-KW"/>
</dbReference>
<dbReference type="EMBL" id="CAKOGL010000009">
    <property type="protein sequence ID" value="CAH2090559.1"/>
    <property type="molecule type" value="Genomic_DNA"/>
</dbReference>
<gene>
    <name evidence="6" type="ORF">EEDITHA_LOCUS6501</name>
</gene>
<dbReference type="Pfam" id="PF16725">
    <property type="entry name" value="Nucleolin_bd"/>
    <property type="match status" value="1"/>
</dbReference>
<keyword evidence="3" id="KW-0067">ATP-binding</keyword>
<dbReference type="CDD" id="cd19530">
    <property type="entry name" value="RecA-like_NVL_r2-like"/>
    <property type="match status" value="1"/>
</dbReference>
<dbReference type="GO" id="GO:0005634">
    <property type="term" value="C:nucleus"/>
    <property type="evidence" value="ECO:0007669"/>
    <property type="project" value="TreeGrafter"/>
</dbReference>
<comment type="caution">
    <text evidence="6">The sequence shown here is derived from an EMBL/GenBank/DDBJ whole genome shotgun (WGS) entry which is preliminary data.</text>
</comment>
<evidence type="ECO:0000256" key="2">
    <source>
        <dbReference type="ARBA" id="ARBA00022741"/>
    </source>
</evidence>
<dbReference type="PANTHER" id="PTHR23077">
    <property type="entry name" value="AAA-FAMILY ATPASE"/>
    <property type="match status" value="1"/>
</dbReference>
<dbReference type="InterPro" id="IPR027417">
    <property type="entry name" value="P-loop_NTPase"/>
</dbReference>
<dbReference type="SMART" id="SM00382">
    <property type="entry name" value="AAA"/>
    <property type="match status" value="2"/>
</dbReference>
<reference evidence="6" key="1">
    <citation type="submission" date="2022-03" db="EMBL/GenBank/DDBJ databases">
        <authorList>
            <person name="Tunstrom K."/>
        </authorList>
    </citation>
    <scope>NUCLEOTIDE SEQUENCE</scope>
</reference>
<dbReference type="InterPro" id="IPR041569">
    <property type="entry name" value="AAA_lid_3"/>
</dbReference>
<feature type="compositionally biased region" description="Polar residues" evidence="4">
    <location>
        <begin position="159"/>
        <end position="179"/>
    </location>
</feature>
<feature type="domain" description="AAA+ ATPase" evidence="5">
    <location>
        <begin position="606"/>
        <end position="742"/>
    </location>
</feature>
<comment type="similarity">
    <text evidence="1">Belongs to the AAA ATPase family.</text>
</comment>
<dbReference type="GO" id="GO:0016887">
    <property type="term" value="F:ATP hydrolysis activity"/>
    <property type="evidence" value="ECO:0007669"/>
    <property type="project" value="InterPro"/>
</dbReference>
<keyword evidence="7" id="KW-1185">Reference proteome</keyword>
<evidence type="ECO:0000313" key="7">
    <source>
        <dbReference type="Proteomes" id="UP001153954"/>
    </source>
</evidence>
<dbReference type="Gene3D" id="1.10.10.2010">
    <property type="match status" value="1"/>
</dbReference>
<feature type="compositionally biased region" description="Basic and acidic residues" evidence="4">
    <location>
        <begin position="111"/>
        <end position="127"/>
    </location>
</feature>
<feature type="region of interest" description="Disordered" evidence="4">
    <location>
        <begin position="457"/>
        <end position="501"/>
    </location>
</feature>